<dbReference type="GO" id="GO:0051287">
    <property type="term" value="F:NAD binding"/>
    <property type="evidence" value="ECO:0007669"/>
    <property type="project" value="InterPro"/>
</dbReference>
<gene>
    <name evidence="8" type="ORF">LBAT_0958</name>
</gene>
<dbReference type="PROSITE" id="PS00065">
    <property type="entry name" value="D_2_HYDROXYACID_DH_1"/>
    <property type="match status" value="1"/>
</dbReference>
<evidence type="ECO:0000313" key="9">
    <source>
        <dbReference type="Proteomes" id="UP000035709"/>
    </source>
</evidence>
<dbReference type="RefSeq" id="WP_060459505.1">
    <property type="nucleotide sequence ID" value="NZ_AP014808.1"/>
</dbReference>
<evidence type="ECO:0000256" key="1">
    <source>
        <dbReference type="ARBA" id="ARBA00005854"/>
    </source>
</evidence>
<comment type="similarity">
    <text evidence="1 5">Belongs to the D-isomer specific 2-hydroxyacid dehydrogenase family.</text>
</comment>
<dbReference type="GO" id="GO:0016616">
    <property type="term" value="F:oxidoreductase activity, acting on the CH-OH group of donors, NAD or NADP as acceptor"/>
    <property type="evidence" value="ECO:0007669"/>
    <property type="project" value="InterPro"/>
</dbReference>
<dbReference type="InterPro" id="IPR006140">
    <property type="entry name" value="D-isomer_DH_NAD-bd"/>
</dbReference>
<keyword evidence="2" id="KW-0028">Amino-acid biosynthesis</keyword>
<dbReference type="InterPro" id="IPR029753">
    <property type="entry name" value="D-isomer_DH_CS"/>
</dbReference>
<dbReference type="EMBL" id="AP014808">
    <property type="protein sequence ID" value="BAQ57347.1"/>
    <property type="molecule type" value="Genomic_DNA"/>
</dbReference>
<reference evidence="8 9" key="1">
    <citation type="submission" date="2015-03" db="EMBL/GenBank/DDBJ databases">
        <title>Complete genome sequence of Lactobacillus acetotolerans NBRC 13120.</title>
        <authorList>
            <person name="Toh H."/>
            <person name="Morita H."/>
            <person name="Fujita N."/>
        </authorList>
    </citation>
    <scope>NUCLEOTIDE SEQUENCE [LARGE SCALE GENOMIC DNA]</scope>
    <source>
        <strain evidence="8 9">NBRC 13120</strain>
    </source>
</reference>
<organism evidence="8 9">
    <name type="scientific">Lactobacillus acetotolerans</name>
    <dbReference type="NCBI Taxonomy" id="1600"/>
    <lineage>
        <taxon>Bacteria</taxon>
        <taxon>Bacillati</taxon>
        <taxon>Bacillota</taxon>
        <taxon>Bacilli</taxon>
        <taxon>Lactobacillales</taxon>
        <taxon>Lactobacillaceae</taxon>
        <taxon>Lactobacillus</taxon>
    </lineage>
</organism>
<dbReference type="GO" id="GO:0008652">
    <property type="term" value="P:amino acid biosynthetic process"/>
    <property type="evidence" value="ECO:0007669"/>
    <property type="project" value="UniProtKB-KW"/>
</dbReference>
<dbReference type="InterPro" id="IPR050857">
    <property type="entry name" value="D-2-hydroxyacid_DH"/>
</dbReference>
<dbReference type="InterPro" id="IPR036291">
    <property type="entry name" value="NAD(P)-bd_dom_sf"/>
</dbReference>
<dbReference type="InterPro" id="IPR029752">
    <property type="entry name" value="D-isomer_DH_CS1"/>
</dbReference>
<dbReference type="PROSITE" id="PS00671">
    <property type="entry name" value="D_2_HYDROXYACID_DH_3"/>
    <property type="match status" value="1"/>
</dbReference>
<evidence type="ECO:0000259" key="6">
    <source>
        <dbReference type="Pfam" id="PF00389"/>
    </source>
</evidence>
<dbReference type="SUPFAM" id="SSF52283">
    <property type="entry name" value="Formate/glycerate dehydrogenase catalytic domain-like"/>
    <property type="match status" value="1"/>
</dbReference>
<protein>
    <submittedName>
        <fullName evidence="8">Glyoxylate reductase</fullName>
    </submittedName>
</protein>
<dbReference type="Gene3D" id="3.40.50.720">
    <property type="entry name" value="NAD(P)-binding Rossmann-like Domain"/>
    <property type="match status" value="2"/>
</dbReference>
<dbReference type="OrthoDB" id="9805416at2"/>
<dbReference type="Pfam" id="PF00389">
    <property type="entry name" value="2-Hacid_dh"/>
    <property type="match status" value="1"/>
</dbReference>
<evidence type="ECO:0000259" key="7">
    <source>
        <dbReference type="Pfam" id="PF02826"/>
    </source>
</evidence>
<accession>A0A0D6A3E6</accession>
<dbReference type="Pfam" id="PF02826">
    <property type="entry name" value="2-Hacid_dh_C"/>
    <property type="match status" value="1"/>
</dbReference>
<keyword evidence="3 5" id="KW-0560">Oxidoreductase</keyword>
<proteinExistence type="inferred from homology"/>
<feature type="domain" description="D-isomer specific 2-hydroxyacid dehydrogenase NAD-binding" evidence="7">
    <location>
        <begin position="108"/>
        <end position="286"/>
    </location>
</feature>
<sequence>MSKLKVLVLDAVREDAITDLKDKFDVTIATGPENDRKWVLDHIAPYDAVITSKMKFNPEMIDAAKNLKIISTYGVGFDHVDTAYAKKKGIVVSNSPKSVRRPTAELGLTLILACARRICYYDHTIREGKFISSNDYANQGYDIEGKTLAIFGMGRIGKLLASFAKMLGMKIIYHNRHQVAPKIEEKLGAKYVDFDTLIKQADYLSLNAPATPQTTGIISVEVFKKMKKTAFLINIARGALVDEDALIAALENKEIAGAGLDVFVNQKKVNPKFYDLDNVILTPHMGSATHAGRYNLAKESAENVISYLSDGKAINQVN</sequence>
<dbReference type="SUPFAM" id="SSF51735">
    <property type="entry name" value="NAD(P)-binding Rossmann-fold domains"/>
    <property type="match status" value="1"/>
</dbReference>
<dbReference type="AlphaFoldDB" id="A0A0D6A3E6"/>
<evidence type="ECO:0000256" key="2">
    <source>
        <dbReference type="ARBA" id="ARBA00022605"/>
    </source>
</evidence>
<dbReference type="Proteomes" id="UP000035709">
    <property type="component" value="Chromosome"/>
</dbReference>
<dbReference type="KEGG" id="lae:LBAT_0958"/>
<evidence type="ECO:0000256" key="5">
    <source>
        <dbReference type="RuleBase" id="RU003719"/>
    </source>
</evidence>
<keyword evidence="4" id="KW-0520">NAD</keyword>
<dbReference type="PANTHER" id="PTHR42789">
    <property type="entry name" value="D-ISOMER SPECIFIC 2-HYDROXYACID DEHYDROGENASE FAMILY PROTEIN (AFU_ORTHOLOGUE AFUA_6G10090)"/>
    <property type="match status" value="1"/>
</dbReference>
<feature type="domain" description="D-isomer specific 2-hydroxyacid dehydrogenase catalytic" evidence="6">
    <location>
        <begin position="6"/>
        <end position="318"/>
    </location>
</feature>
<dbReference type="InterPro" id="IPR006139">
    <property type="entry name" value="D-isomer_2_OHA_DH_cat_dom"/>
</dbReference>
<evidence type="ECO:0000256" key="3">
    <source>
        <dbReference type="ARBA" id="ARBA00023002"/>
    </source>
</evidence>
<name>A0A0D6A3E6_9LACO</name>
<dbReference type="PATRIC" id="fig|1600.4.peg.981"/>
<evidence type="ECO:0000256" key="4">
    <source>
        <dbReference type="ARBA" id="ARBA00023027"/>
    </source>
</evidence>
<dbReference type="STRING" id="1600.LBAT_0958"/>
<dbReference type="FunFam" id="3.40.50.720:FF:000203">
    <property type="entry name" value="D-3-phosphoglycerate dehydrogenase (SerA)"/>
    <property type="match status" value="1"/>
</dbReference>
<evidence type="ECO:0000313" key="8">
    <source>
        <dbReference type="EMBL" id="BAQ57347.1"/>
    </source>
</evidence>
<dbReference type="PANTHER" id="PTHR42789:SF1">
    <property type="entry name" value="D-ISOMER SPECIFIC 2-HYDROXYACID DEHYDROGENASE FAMILY PROTEIN (AFU_ORTHOLOGUE AFUA_6G10090)"/>
    <property type="match status" value="1"/>
</dbReference>
<keyword evidence="9" id="KW-1185">Reference proteome</keyword>